<keyword evidence="2" id="KW-0975">Bacterial flagellum</keyword>
<sequence>MIRSFYTAVSGMIVQEAKQDVITNNLANVNTVGFKQDNLKSIPFNEVLIQNYDKVVNGKNVRNVIGSMTLGSEIDSVDTGFTQGTIESTDVSTDFAIDGRGFFTVRREDGNEFYTRDGHFHVNTQGILVDDSGNTVIGRDNQTGALGAINVGDGDMTSDAYGNISIDGNERYKIYTVDFNDYNALTKVGDNLYTGENAAEINTVVKQKSLEKSNVNLVNTMSDLITTMRTFETDQKVVQSIDGTLDKLINEAGKV</sequence>
<evidence type="ECO:0000313" key="7">
    <source>
        <dbReference type="Proteomes" id="UP000184604"/>
    </source>
</evidence>
<dbReference type="InterPro" id="IPR020013">
    <property type="entry name" value="Flagellar_FlgE/F/G"/>
</dbReference>
<comment type="similarity">
    <text evidence="1 2">Belongs to the flagella basal body rod proteins family.</text>
</comment>
<dbReference type="SUPFAM" id="SSF117143">
    <property type="entry name" value="Flagellar hook protein flgE"/>
    <property type="match status" value="1"/>
</dbReference>
<gene>
    <name evidence="6" type="primary">flgG</name>
    <name evidence="6" type="ORF">BS101_07290</name>
</gene>
<dbReference type="InterPro" id="IPR053967">
    <property type="entry name" value="LlgE_F_G-like_D1"/>
</dbReference>
<dbReference type="NCBIfam" id="TIGR03506">
    <property type="entry name" value="FlgEFG_subfam"/>
    <property type="match status" value="1"/>
</dbReference>
<keyword evidence="6" id="KW-0282">Flagellum</keyword>
<dbReference type="InterPro" id="IPR010930">
    <property type="entry name" value="Flg_bb/hook_C_dom"/>
</dbReference>
<evidence type="ECO:0000259" key="4">
    <source>
        <dbReference type="Pfam" id="PF06429"/>
    </source>
</evidence>
<reference evidence="6 7" key="1">
    <citation type="submission" date="2016-12" db="EMBL/GenBank/DDBJ databases">
        <title>Complete genome sequence of Clostridium kluyveri JZZ isolated from the pit mud of a Chinese flavor liquor-making factory.</title>
        <authorList>
            <person name="Wang Y."/>
        </authorList>
    </citation>
    <scope>NUCLEOTIDE SEQUENCE [LARGE SCALE GENOMIC DNA]</scope>
    <source>
        <strain evidence="6 7">JZZ</strain>
    </source>
</reference>
<dbReference type="PROSITE" id="PS00588">
    <property type="entry name" value="FLAGELLA_BB_ROD"/>
    <property type="match status" value="1"/>
</dbReference>
<evidence type="ECO:0000313" key="6">
    <source>
        <dbReference type="EMBL" id="APM38558.1"/>
    </source>
</evidence>
<keyword evidence="6" id="KW-0969">Cilium</keyword>
<comment type="subcellular location">
    <subcellularLocation>
        <location evidence="2">Bacterial flagellum basal body</location>
    </subcellularLocation>
</comment>
<protein>
    <submittedName>
        <fullName evidence="6">Flagellar basal body rod protein FlgG</fullName>
    </submittedName>
</protein>
<keyword evidence="6" id="KW-0966">Cell projection</keyword>
<dbReference type="Pfam" id="PF00460">
    <property type="entry name" value="Flg_bb_rod"/>
    <property type="match status" value="1"/>
</dbReference>
<dbReference type="AlphaFoldDB" id="A0A1L5F6B9"/>
<accession>A0A1L5F6B9</accession>
<feature type="domain" description="Flagellar basal body rod protein N-terminal" evidence="3">
    <location>
        <begin position="5"/>
        <end position="35"/>
    </location>
</feature>
<dbReference type="GO" id="GO:0071978">
    <property type="term" value="P:bacterial-type flagellum-dependent swarming motility"/>
    <property type="evidence" value="ECO:0007669"/>
    <property type="project" value="TreeGrafter"/>
</dbReference>
<dbReference type="EMBL" id="CP018335">
    <property type="protein sequence ID" value="APM38558.1"/>
    <property type="molecule type" value="Genomic_DNA"/>
</dbReference>
<dbReference type="RefSeq" id="WP_073538226.1">
    <property type="nucleotide sequence ID" value="NZ_CP018335.1"/>
</dbReference>
<evidence type="ECO:0000259" key="5">
    <source>
        <dbReference type="Pfam" id="PF22692"/>
    </source>
</evidence>
<dbReference type="InterPro" id="IPR037925">
    <property type="entry name" value="FlgE/F/G-like"/>
</dbReference>
<organism evidence="6 7">
    <name type="scientific">Clostridium kluyveri</name>
    <dbReference type="NCBI Taxonomy" id="1534"/>
    <lineage>
        <taxon>Bacteria</taxon>
        <taxon>Bacillati</taxon>
        <taxon>Bacillota</taxon>
        <taxon>Clostridia</taxon>
        <taxon>Eubacteriales</taxon>
        <taxon>Clostridiaceae</taxon>
        <taxon>Clostridium</taxon>
    </lineage>
</organism>
<dbReference type="Proteomes" id="UP000184604">
    <property type="component" value="Chromosome"/>
</dbReference>
<dbReference type="Pfam" id="PF06429">
    <property type="entry name" value="Flg_bbr_C"/>
    <property type="match status" value="1"/>
</dbReference>
<evidence type="ECO:0000259" key="3">
    <source>
        <dbReference type="Pfam" id="PF00460"/>
    </source>
</evidence>
<dbReference type="OrthoDB" id="9800375at2"/>
<evidence type="ECO:0000256" key="2">
    <source>
        <dbReference type="RuleBase" id="RU362116"/>
    </source>
</evidence>
<evidence type="ECO:0000256" key="1">
    <source>
        <dbReference type="ARBA" id="ARBA00009677"/>
    </source>
</evidence>
<name>A0A1L5F6B9_CLOKL</name>
<dbReference type="PANTHER" id="PTHR30435:SF19">
    <property type="entry name" value="FLAGELLAR BASAL-BODY ROD PROTEIN FLGG"/>
    <property type="match status" value="1"/>
</dbReference>
<dbReference type="GO" id="GO:0009425">
    <property type="term" value="C:bacterial-type flagellum basal body"/>
    <property type="evidence" value="ECO:0007669"/>
    <property type="project" value="UniProtKB-SubCell"/>
</dbReference>
<feature type="domain" description="Flagellar basal-body/hook protein C-terminal" evidence="4">
    <location>
        <begin position="207"/>
        <end position="250"/>
    </location>
</feature>
<dbReference type="Pfam" id="PF22692">
    <property type="entry name" value="LlgE_F_G_D1"/>
    <property type="match status" value="1"/>
</dbReference>
<dbReference type="PANTHER" id="PTHR30435">
    <property type="entry name" value="FLAGELLAR PROTEIN"/>
    <property type="match status" value="1"/>
</dbReference>
<dbReference type="InterPro" id="IPR001444">
    <property type="entry name" value="Flag_bb_rod_N"/>
</dbReference>
<dbReference type="InterPro" id="IPR019776">
    <property type="entry name" value="Flagellar_basal_body_rod_CS"/>
</dbReference>
<proteinExistence type="inferred from homology"/>
<feature type="domain" description="Flagellar hook protein FlgE/F/G-like D1" evidence="5">
    <location>
        <begin position="96"/>
        <end position="160"/>
    </location>
</feature>